<dbReference type="Pfam" id="PF01471">
    <property type="entry name" value="PG_binding_1"/>
    <property type="match status" value="2"/>
</dbReference>
<dbReference type="Gene3D" id="1.10.101.10">
    <property type="entry name" value="PGBD-like superfamily/PGBD"/>
    <property type="match status" value="2"/>
</dbReference>
<proteinExistence type="predicted"/>
<organism evidence="4 5">
    <name type="scientific">Pseudoprimorskyibacter insulae</name>
    <dbReference type="NCBI Taxonomy" id="1695997"/>
    <lineage>
        <taxon>Bacteria</taxon>
        <taxon>Pseudomonadati</taxon>
        <taxon>Pseudomonadota</taxon>
        <taxon>Alphaproteobacteria</taxon>
        <taxon>Rhodobacterales</taxon>
        <taxon>Paracoccaceae</taxon>
        <taxon>Pseudoprimorskyibacter</taxon>
    </lineage>
</organism>
<reference evidence="5" key="1">
    <citation type="submission" date="2018-03" db="EMBL/GenBank/DDBJ databases">
        <authorList>
            <person name="Rodrigo-Torres L."/>
            <person name="Arahal R. D."/>
            <person name="Lucena T."/>
        </authorList>
    </citation>
    <scope>NUCLEOTIDE SEQUENCE [LARGE SCALE GENOMIC DNA]</scope>
    <source>
        <strain evidence="5">CECT 8871</strain>
    </source>
</reference>
<evidence type="ECO:0000256" key="2">
    <source>
        <dbReference type="SAM" id="SignalP"/>
    </source>
</evidence>
<accession>A0A2R8AUX0</accession>
<dbReference type="RefSeq" id="WP_108885628.1">
    <property type="nucleotide sequence ID" value="NZ_OMOJ01000002.1"/>
</dbReference>
<feature type="coiled-coil region" evidence="1">
    <location>
        <begin position="346"/>
        <end position="376"/>
    </location>
</feature>
<dbReference type="AlphaFoldDB" id="A0A2R8AUX0"/>
<sequence length="547" mass="59426">MIYKTTVTAMALLLAGPALADGDALFLRSGGEARSVRSSFDASLQTLGDRQFQITSGTASDPDAMRAALADYIAGLDADTDIAVVLLSGRFANGRTGTYLLPDGVTAADPAGVLTDGLPVDNVLAVLGAYPGHAALILAEAAPLDDGGFIVDRGIGAMTIPQGVTVFAGLPEDVAPFVARDLPRRGLNLTEAGRVRGLEVSGYAPSSFVLVPIPDTVEGQNDAVADARAEADEALWDRVSQRDDIEAYRDYLGTFPNGLHASAARQRIAAIEAEPFRKERIAEEALDLSRDARREIQRDLSLLGYNTRGIDGIFGPGSRGAIRSWQQQSGFAQSGYLSREQIVRLDGQAETRAAELEEEARRKQAEQERLDRAYWEETGARGDLPGLRAYLKRYPDGVYAEVAQDRLAEIEDLQRDQAAEQDLGAWNQANEAGTIEAYQSYIDRFSDGAFVEQARTRIDALSISAEERRAIERAQAEEQALGLNRTMRQLTEDRLTALGLKPGEVDGAFDDSTRRALRRYQQARGLTVTGYLDQETVVRLMADSILR</sequence>
<keyword evidence="5" id="KW-1185">Reference proteome</keyword>
<evidence type="ECO:0000259" key="3">
    <source>
        <dbReference type="Pfam" id="PF01471"/>
    </source>
</evidence>
<name>A0A2R8AUX0_9RHOB</name>
<dbReference type="InterPro" id="IPR036366">
    <property type="entry name" value="PGBDSf"/>
</dbReference>
<dbReference type="OrthoDB" id="8092964at2"/>
<gene>
    <name evidence="4" type="ORF">PRI8871_01587</name>
</gene>
<feature type="chain" id="PRO_5015306373" description="Peptidoglycan binding-like domain-containing protein" evidence="2">
    <location>
        <begin position="21"/>
        <end position="547"/>
    </location>
</feature>
<dbReference type="EMBL" id="OMOJ01000002">
    <property type="protein sequence ID" value="SPF79790.1"/>
    <property type="molecule type" value="Genomic_DNA"/>
</dbReference>
<dbReference type="Proteomes" id="UP000244904">
    <property type="component" value="Unassembled WGS sequence"/>
</dbReference>
<feature type="signal peptide" evidence="2">
    <location>
        <begin position="1"/>
        <end position="20"/>
    </location>
</feature>
<feature type="domain" description="Peptidoglycan binding-like" evidence="3">
    <location>
        <begin position="290"/>
        <end position="342"/>
    </location>
</feature>
<keyword evidence="1" id="KW-0175">Coiled coil</keyword>
<dbReference type="SUPFAM" id="SSF47090">
    <property type="entry name" value="PGBD-like"/>
    <property type="match status" value="2"/>
</dbReference>
<protein>
    <recommendedName>
        <fullName evidence="3">Peptidoglycan binding-like domain-containing protein</fullName>
    </recommendedName>
</protein>
<feature type="domain" description="Peptidoglycan binding-like" evidence="3">
    <location>
        <begin position="492"/>
        <end position="540"/>
    </location>
</feature>
<dbReference type="InterPro" id="IPR002477">
    <property type="entry name" value="Peptidoglycan-bd-like"/>
</dbReference>
<evidence type="ECO:0000313" key="4">
    <source>
        <dbReference type="EMBL" id="SPF79790.1"/>
    </source>
</evidence>
<dbReference type="InterPro" id="IPR036365">
    <property type="entry name" value="PGBD-like_sf"/>
</dbReference>
<evidence type="ECO:0000256" key="1">
    <source>
        <dbReference type="SAM" id="Coils"/>
    </source>
</evidence>
<keyword evidence="2" id="KW-0732">Signal</keyword>
<evidence type="ECO:0000313" key="5">
    <source>
        <dbReference type="Proteomes" id="UP000244904"/>
    </source>
</evidence>